<name>A0A0F9D657_9ZZZZ</name>
<reference evidence="1" key="1">
    <citation type="journal article" date="2015" name="Nature">
        <title>Complex archaea that bridge the gap between prokaryotes and eukaryotes.</title>
        <authorList>
            <person name="Spang A."/>
            <person name="Saw J.H."/>
            <person name="Jorgensen S.L."/>
            <person name="Zaremba-Niedzwiedzka K."/>
            <person name="Martijn J."/>
            <person name="Lind A.E."/>
            <person name="van Eijk R."/>
            <person name="Schleper C."/>
            <person name="Guy L."/>
            <person name="Ettema T.J."/>
        </authorList>
    </citation>
    <scope>NUCLEOTIDE SEQUENCE</scope>
</reference>
<dbReference type="AlphaFoldDB" id="A0A0F9D657"/>
<feature type="non-terminal residue" evidence="1">
    <location>
        <position position="89"/>
    </location>
</feature>
<protein>
    <submittedName>
        <fullName evidence="1">Uncharacterized protein</fullName>
    </submittedName>
</protein>
<evidence type="ECO:0000313" key="1">
    <source>
        <dbReference type="EMBL" id="KKL57228.1"/>
    </source>
</evidence>
<accession>A0A0F9D657</accession>
<proteinExistence type="predicted"/>
<dbReference type="EMBL" id="LAZR01030233">
    <property type="protein sequence ID" value="KKL57228.1"/>
    <property type="molecule type" value="Genomic_DNA"/>
</dbReference>
<organism evidence="1">
    <name type="scientific">marine sediment metagenome</name>
    <dbReference type="NCBI Taxonomy" id="412755"/>
    <lineage>
        <taxon>unclassified sequences</taxon>
        <taxon>metagenomes</taxon>
        <taxon>ecological metagenomes</taxon>
    </lineage>
</organism>
<sequence length="89" mass="10475">MKDATIYRPGSDELGELTRGFIMADRINDILARPNSDRHKDYLSLIKDQFMGEPVIDHNDQYREQAKELLPRALEFFNLEHRVTDCNHE</sequence>
<gene>
    <name evidence="1" type="ORF">LCGC14_2237480</name>
</gene>
<comment type="caution">
    <text evidence="1">The sequence shown here is derived from an EMBL/GenBank/DDBJ whole genome shotgun (WGS) entry which is preliminary data.</text>
</comment>